<accession>A0A1B8RPQ5</accession>
<name>A0A1B8RPQ5_9CLOT</name>
<dbReference type="CDD" id="cd02165">
    <property type="entry name" value="NMNAT"/>
    <property type="match status" value="1"/>
</dbReference>
<dbReference type="AlphaFoldDB" id="A0A1B8RPQ5"/>
<dbReference type="EMBL" id="MAPZ01000019">
    <property type="protein sequence ID" value="OBY10811.1"/>
    <property type="molecule type" value="Genomic_DNA"/>
</dbReference>
<evidence type="ECO:0000256" key="1">
    <source>
        <dbReference type="ARBA" id="ARBA00002324"/>
    </source>
</evidence>
<organism evidence="12 13">
    <name type="scientific">Clostridium paraputrificum</name>
    <dbReference type="NCBI Taxonomy" id="29363"/>
    <lineage>
        <taxon>Bacteria</taxon>
        <taxon>Bacillati</taxon>
        <taxon>Bacillota</taxon>
        <taxon>Clostridia</taxon>
        <taxon>Eubacteriales</taxon>
        <taxon>Clostridiaceae</taxon>
        <taxon>Clostridium</taxon>
    </lineage>
</organism>
<keyword evidence="6 10" id="KW-0547">Nucleotide-binding</keyword>
<dbReference type="UniPathway" id="UPA00253">
    <property type="reaction ID" value="UER00332"/>
</dbReference>
<evidence type="ECO:0000259" key="11">
    <source>
        <dbReference type="Pfam" id="PF01467"/>
    </source>
</evidence>
<dbReference type="InterPro" id="IPR005248">
    <property type="entry name" value="NadD/NMNAT"/>
</dbReference>
<evidence type="ECO:0000256" key="7">
    <source>
        <dbReference type="ARBA" id="ARBA00022840"/>
    </source>
</evidence>
<keyword evidence="7 10" id="KW-0067">ATP-binding</keyword>
<evidence type="ECO:0000256" key="10">
    <source>
        <dbReference type="HAMAP-Rule" id="MF_00244"/>
    </source>
</evidence>
<dbReference type="EC" id="2.7.7.18" evidence="10"/>
<evidence type="ECO:0000256" key="2">
    <source>
        <dbReference type="ARBA" id="ARBA00005019"/>
    </source>
</evidence>
<keyword evidence="8 10" id="KW-0520">NAD</keyword>
<reference evidence="12 13" key="1">
    <citation type="submission" date="2016-06" db="EMBL/GenBank/DDBJ databases">
        <authorList>
            <person name="Kjaerup R.B."/>
            <person name="Dalgaard T.S."/>
            <person name="Juul-Madsen H.R."/>
        </authorList>
    </citation>
    <scope>NUCLEOTIDE SEQUENCE [LARGE SCALE GENOMIC DNA]</scope>
    <source>
        <strain evidence="12 13">373-A1</strain>
    </source>
</reference>
<dbReference type="Proteomes" id="UP000092714">
    <property type="component" value="Unassembled WGS sequence"/>
</dbReference>
<dbReference type="eggNOG" id="COG1057">
    <property type="taxonomic scope" value="Bacteria"/>
</dbReference>
<dbReference type="OrthoDB" id="5295945at2"/>
<dbReference type="InterPro" id="IPR004821">
    <property type="entry name" value="Cyt_trans-like"/>
</dbReference>
<dbReference type="RefSeq" id="WP_065254541.1">
    <property type="nucleotide sequence ID" value="NZ_MAPZ01000019.1"/>
</dbReference>
<keyword evidence="13" id="KW-1185">Reference proteome</keyword>
<dbReference type="GO" id="GO:0005524">
    <property type="term" value="F:ATP binding"/>
    <property type="evidence" value="ECO:0007669"/>
    <property type="project" value="UniProtKB-KW"/>
</dbReference>
<dbReference type="NCBIfam" id="NF000840">
    <property type="entry name" value="PRK00071.1-3"/>
    <property type="match status" value="1"/>
</dbReference>
<keyword evidence="4 10" id="KW-0808">Transferase</keyword>
<comment type="catalytic activity">
    <reaction evidence="9 10">
        <text>nicotinate beta-D-ribonucleotide + ATP + H(+) = deamido-NAD(+) + diphosphate</text>
        <dbReference type="Rhea" id="RHEA:22860"/>
        <dbReference type="ChEBI" id="CHEBI:15378"/>
        <dbReference type="ChEBI" id="CHEBI:30616"/>
        <dbReference type="ChEBI" id="CHEBI:33019"/>
        <dbReference type="ChEBI" id="CHEBI:57502"/>
        <dbReference type="ChEBI" id="CHEBI:58437"/>
        <dbReference type="EC" id="2.7.7.18"/>
    </reaction>
</comment>
<comment type="function">
    <text evidence="1 10">Catalyzes the reversible adenylation of nicotinate mononucleotide (NaMN) to nicotinic acid adenine dinucleotide (NaAD).</text>
</comment>
<dbReference type="NCBIfam" id="TIGR00482">
    <property type="entry name" value="nicotinate (nicotinamide) nucleotide adenylyltransferase"/>
    <property type="match status" value="1"/>
</dbReference>
<evidence type="ECO:0000256" key="6">
    <source>
        <dbReference type="ARBA" id="ARBA00022741"/>
    </source>
</evidence>
<evidence type="ECO:0000256" key="9">
    <source>
        <dbReference type="ARBA" id="ARBA00048721"/>
    </source>
</evidence>
<comment type="pathway">
    <text evidence="2 10">Cofactor biosynthesis; NAD(+) biosynthesis; deamido-NAD(+) from nicotinate D-ribonucleotide: step 1/1.</text>
</comment>
<protein>
    <recommendedName>
        <fullName evidence="10">Probable nicotinate-nucleotide adenylyltransferase</fullName>
        <ecNumber evidence="10">2.7.7.18</ecNumber>
    </recommendedName>
    <alternativeName>
        <fullName evidence="10">Deamido-NAD(+) diphosphorylase</fullName>
    </alternativeName>
    <alternativeName>
        <fullName evidence="10">Deamido-NAD(+) pyrophosphorylase</fullName>
    </alternativeName>
    <alternativeName>
        <fullName evidence="10">Nicotinate mononucleotide adenylyltransferase</fullName>
        <shortName evidence="10">NaMN adenylyltransferase</shortName>
    </alternativeName>
</protein>
<dbReference type="NCBIfam" id="TIGR00125">
    <property type="entry name" value="cyt_tran_rel"/>
    <property type="match status" value="1"/>
</dbReference>
<dbReference type="GO" id="GO:0004515">
    <property type="term" value="F:nicotinate-nucleotide adenylyltransferase activity"/>
    <property type="evidence" value="ECO:0007669"/>
    <property type="project" value="UniProtKB-UniRule"/>
</dbReference>
<dbReference type="GO" id="GO:0009435">
    <property type="term" value="P:NAD+ biosynthetic process"/>
    <property type="evidence" value="ECO:0007669"/>
    <property type="project" value="UniProtKB-UniRule"/>
</dbReference>
<dbReference type="HAMAP" id="MF_00244">
    <property type="entry name" value="NaMN_adenylyltr"/>
    <property type="match status" value="1"/>
</dbReference>
<dbReference type="PANTHER" id="PTHR39321">
    <property type="entry name" value="NICOTINATE-NUCLEOTIDE ADENYLYLTRANSFERASE-RELATED"/>
    <property type="match status" value="1"/>
</dbReference>
<sequence>MCRVGIIGGTFDPIHLAHIYIAEEAKKKLNLDKVIFMPAGIQPLKTDKKVTEASLRLEMVQKAIEGKIGFEVSDYEIKKEGKSYTYKTLEHFYKEYKDLYFIIGADCLLDIDKWKEIEKIFSLCKFVVFTRPGYNNNELVNKKRFVEEKYNGDIILLEVPGIHISSTEIREKIINNEKVDDILPAVVLDIIKEKGLYREH</sequence>
<gene>
    <name evidence="10" type="primary">nadD</name>
    <name evidence="12" type="ORF">CP373A1_09920</name>
</gene>
<evidence type="ECO:0000256" key="3">
    <source>
        <dbReference type="ARBA" id="ARBA00022642"/>
    </source>
</evidence>
<dbReference type="InterPro" id="IPR014729">
    <property type="entry name" value="Rossmann-like_a/b/a_fold"/>
</dbReference>
<comment type="similarity">
    <text evidence="10">Belongs to the NadD family.</text>
</comment>
<dbReference type="Pfam" id="PF01467">
    <property type="entry name" value="CTP_transf_like"/>
    <property type="match status" value="1"/>
</dbReference>
<evidence type="ECO:0000256" key="5">
    <source>
        <dbReference type="ARBA" id="ARBA00022695"/>
    </source>
</evidence>
<dbReference type="Gene3D" id="3.40.50.620">
    <property type="entry name" value="HUPs"/>
    <property type="match status" value="1"/>
</dbReference>
<evidence type="ECO:0000313" key="13">
    <source>
        <dbReference type="Proteomes" id="UP000092714"/>
    </source>
</evidence>
<keyword evidence="3 10" id="KW-0662">Pyridine nucleotide biosynthesis</keyword>
<comment type="caution">
    <text evidence="12">The sequence shown here is derived from an EMBL/GenBank/DDBJ whole genome shotgun (WGS) entry which is preliminary data.</text>
</comment>
<evidence type="ECO:0000313" key="12">
    <source>
        <dbReference type="EMBL" id="OBY10811.1"/>
    </source>
</evidence>
<keyword evidence="5 10" id="KW-0548">Nucleotidyltransferase</keyword>
<evidence type="ECO:0000256" key="8">
    <source>
        <dbReference type="ARBA" id="ARBA00023027"/>
    </source>
</evidence>
<proteinExistence type="inferred from homology"/>
<evidence type="ECO:0000256" key="4">
    <source>
        <dbReference type="ARBA" id="ARBA00022679"/>
    </source>
</evidence>
<dbReference type="PANTHER" id="PTHR39321:SF3">
    <property type="entry name" value="PHOSPHOPANTETHEINE ADENYLYLTRANSFERASE"/>
    <property type="match status" value="1"/>
</dbReference>
<feature type="domain" description="Cytidyltransferase-like" evidence="11">
    <location>
        <begin position="6"/>
        <end position="172"/>
    </location>
</feature>
<dbReference type="SUPFAM" id="SSF52374">
    <property type="entry name" value="Nucleotidylyl transferase"/>
    <property type="match status" value="1"/>
</dbReference>